<feature type="compositionally biased region" description="Basic and acidic residues" evidence="13">
    <location>
        <begin position="1444"/>
        <end position="1453"/>
    </location>
</feature>
<feature type="compositionally biased region" description="Basic and acidic residues" evidence="13">
    <location>
        <begin position="1498"/>
        <end position="1515"/>
    </location>
</feature>
<dbReference type="PRINTS" id="PR00465">
    <property type="entry name" value="EP450IV"/>
</dbReference>
<dbReference type="Pfam" id="PF13176">
    <property type="entry name" value="TPR_7"/>
    <property type="match status" value="1"/>
</dbReference>
<evidence type="ECO:0000256" key="2">
    <source>
        <dbReference type="ARBA" id="ARBA00010617"/>
    </source>
</evidence>
<evidence type="ECO:0000256" key="12">
    <source>
        <dbReference type="PROSITE-ProRule" id="PRU00339"/>
    </source>
</evidence>
<evidence type="ECO:0000256" key="4">
    <source>
        <dbReference type="ARBA" id="ARBA00022723"/>
    </source>
</evidence>
<feature type="domain" description="Cdc23" evidence="15">
    <location>
        <begin position="515"/>
        <end position="807"/>
    </location>
</feature>
<evidence type="ECO:0000256" key="14">
    <source>
        <dbReference type="SAM" id="Phobius"/>
    </source>
</evidence>
<feature type="compositionally biased region" description="Basic and acidic residues" evidence="13">
    <location>
        <begin position="1258"/>
        <end position="1267"/>
    </location>
</feature>
<name>A0A1V8TV50_9PEZI</name>
<keyword evidence="3" id="KW-0132">Cell division</keyword>
<dbReference type="GO" id="GO:0020037">
    <property type="term" value="F:heme binding"/>
    <property type="evidence" value="ECO:0007669"/>
    <property type="project" value="InterPro"/>
</dbReference>
<dbReference type="GO" id="GO:0005506">
    <property type="term" value="F:iron ion binding"/>
    <property type="evidence" value="ECO:0007669"/>
    <property type="project" value="InterPro"/>
</dbReference>
<keyword evidence="5" id="KW-0677">Repeat</keyword>
<evidence type="ECO:0000256" key="3">
    <source>
        <dbReference type="ARBA" id="ARBA00022618"/>
    </source>
</evidence>
<gene>
    <name evidence="16" type="ORF">B0A48_00621</name>
</gene>
<keyword evidence="7" id="KW-0833">Ubl conjugation pathway</keyword>
<dbReference type="STRING" id="1507870.A0A1V8TV50"/>
<protein>
    <recommendedName>
        <fullName evidence="15">Cdc23 domain-containing protein</fullName>
    </recommendedName>
</protein>
<evidence type="ECO:0000256" key="1">
    <source>
        <dbReference type="ARBA" id="ARBA00001971"/>
    </source>
</evidence>
<evidence type="ECO:0000256" key="13">
    <source>
        <dbReference type="SAM" id="MobiDB-lite"/>
    </source>
</evidence>
<evidence type="ECO:0000256" key="7">
    <source>
        <dbReference type="ARBA" id="ARBA00022786"/>
    </source>
</evidence>
<evidence type="ECO:0000256" key="11">
    <source>
        <dbReference type="PIRSR" id="PIRSR602403-1"/>
    </source>
</evidence>
<feature type="transmembrane region" description="Helical" evidence="14">
    <location>
        <begin position="12"/>
        <end position="32"/>
    </location>
</feature>
<keyword evidence="14" id="KW-1133">Transmembrane helix</keyword>
<dbReference type="Gene3D" id="1.25.40.10">
    <property type="entry name" value="Tetratricopeptide repeat domain"/>
    <property type="match status" value="2"/>
</dbReference>
<comment type="cofactor">
    <cofactor evidence="1 11">
        <name>heme</name>
        <dbReference type="ChEBI" id="CHEBI:30413"/>
    </cofactor>
</comment>
<feature type="region of interest" description="Disordered" evidence="13">
    <location>
        <begin position="1125"/>
        <end position="1148"/>
    </location>
</feature>
<dbReference type="Pfam" id="PF13181">
    <property type="entry name" value="TPR_8"/>
    <property type="match status" value="1"/>
</dbReference>
<feature type="compositionally biased region" description="Basic and acidic residues" evidence="13">
    <location>
        <begin position="1291"/>
        <end position="1305"/>
    </location>
</feature>
<organism evidence="16 17">
    <name type="scientific">Cryoendolithus antarcticus</name>
    <dbReference type="NCBI Taxonomy" id="1507870"/>
    <lineage>
        <taxon>Eukaryota</taxon>
        <taxon>Fungi</taxon>
        <taxon>Dikarya</taxon>
        <taxon>Ascomycota</taxon>
        <taxon>Pezizomycotina</taxon>
        <taxon>Dothideomycetes</taxon>
        <taxon>Dothideomycetidae</taxon>
        <taxon>Cladosporiales</taxon>
        <taxon>Cladosporiaceae</taxon>
        <taxon>Cryoendolithus</taxon>
    </lineage>
</organism>
<dbReference type="SUPFAM" id="SSF48264">
    <property type="entry name" value="Cytochrome P450"/>
    <property type="match status" value="1"/>
</dbReference>
<dbReference type="GO" id="GO:0051301">
    <property type="term" value="P:cell division"/>
    <property type="evidence" value="ECO:0007669"/>
    <property type="project" value="UniProtKB-KW"/>
</dbReference>
<dbReference type="PANTHER" id="PTHR12558:SF10">
    <property type="entry name" value="CELL DIVISION CYCLE PROTEIN 23 HOMOLOG"/>
    <property type="match status" value="1"/>
</dbReference>
<dbReference type="Gene3D" id="1.10.630.10">
    <property type="entry name" value="Cytochrome P450"/>
    <property type="match status" value="1"/>
</dbReference>
<reference evidence="17" key="1">
    <citation type="submission" date="2017-03" db="EMBL/GenBank/DDBJ databases">
        <title>Genomes of endolithic fungi from Antarctica.</title>
        <authorList>
            <person name="Coleine C."/>
            <person name="Masonjones S."/>
            <person name="Stajich J.E."/>
        </authorList>
    </citation>
    <scope>NUCLEOTIDE SEQUENCE [LARGE SCALE GENOMIC DNA]</scope>
    <source>
        <strain evidence="17">CCFEE 5527</strain>
    </source>
</reference>
<proteinExistence type="inferred from homology"/>
<evidence type="ECO:0000256" key="6">
    <source>
        <dbReference type="ARBA" id="ARBA00022776"/>
    </source>
</evidence>
<keyword evidence="11" id="KW-0349">Heme</keyword>
<dbReference type="InterPro" id="IPR019734">
    <property type="entry name" value="TPR_rpt"/>
</dbReference>
<feature type="repeat" description="TPR" evidence="12">
    <location>
        <begin position="868"/>
        <end position="901"/>
    </location>
</feature>
<feature type="repeat" description="TPR" evidence="12">
    <location>
        <begin position="936"/>
        <end position="969"/>
    </location>
</feature>
<comment type="similarity">
    <text evidence="2">Belongs to the cytochrome P450 family.</text>
</comment>
<dbReference type="GO" id="GO:0004497">
    <property type="term" value="F:monooxygenase activity"/>
    <property type="evidence" value="ECO:0007669"/>
    <property type="project" value="InterPro"/>
</dbReference>
<dbReference type="GO" id="GO:0016705">
    <property type="term" value="F:oxidoreductase activity, acting on paired donors, with incorporation or reduction of molecular oxygen"/>
    <property type="evidence" value="ECO:0007669"/>
    <property type="project" value="InterPro"/>
</dbReference>
<dbReference type="Pfam" id="PF04049">
    <property type="entry name" value="ANAPC8"/>
    <property type="match status" value="1"/>
</dbReference>
<dbReference type="InterPro" id="IPR002403">
    <property type="entry name" value="Cyt_P450_E_grp-IV"/>
</dbReference>
<dbReference type="Proteomes" id="UP000192596">
    <property type="component" value="Unassembled WGS sequence"/>
</dbReference>
<keyword evidence="4 11" id="KW-0479">Metal-binding</keyword>
<dbReference type="Pfam" id="PF00067">
    <property type="entry name" value="p450"/>
    <property type="match status" value="1"/>
</dbReference>
<feature type="compositionally biased region" description="Acidic residues" evidence="13">
    <location>
        <begin position="530"/>
        <end position="542"/>
    </location>
</feature>
<dbReference type="GO" id="GO:0005680">
    <property type="term" value="C:anaphase-promoting complex"/>
    <property type="evidence" value="ECO:0007669"/>
    <property type="project" value="InterPro"/>
</dbReference>
<dbReference type="SUPFAM" id="SSF48452">
    <property type="entry name" value="TPR-like"/>
    <property type="match status" value="2"/>
</dbReference>
<keyword evidence="10" id="KW-0131">Cell cycle</keyword>
<evidence type="ECO:0000256" key="9">
    <source>
        <dbReference type="ARBA" id="ARBA00023004"/>
    </source>
</evidence>
<evidence type="ECO:0000256" key="10">
    <source>
        <dbReference type="ARBA" id="ARBA00023306"/>
    </source>
</evidence>
<keyword evidence="9 11" id="KW-0408">Iron</keyword>
<evidence type="ECO:0000313" key="17">
    <source>
        <dbReference type="Proteomes" id="UP000192596"/>
    </source>
</evidence>
<comment type="caution">
    <text evidence="16">The sequence shown here is derived from an EMBL/GenBank/DDBJ whole genome shotgun (WGS) entry which is preliminary data.</text>
</comment>
<feature type="repeat" description="TPR" evidence="12">
    <location>
        <begin position="902"/>
        <end position="935"/>
    </location>
</feature>
<accession>A0A1V8TV50</accession>
<dbReference type="PANTHER" id="PTHR12558">
    <property type="entry name" value="CELL DIVISION CYCLE 16,23,27"/>
    <property type="match status" value="1"/>
</dbReference>
<feature type="binding site" description="axial binding residue" evidence="11">
    <location>
        <position position="445"/>
    </location>
    <ligand>
        <name>heme</name>
        <dbReference type="ChEBI" id="CHEBI:30413"/>
    </ligand>
    <ligandPart>
        <name>Fe</name>
        <dbReference type="ChEBI" id="CHEBI:18248"/>
    </ligandPart>
</feature>
<feature type="compositionally biased region" description="Polar residues" evidence="13">
    <location>
        <begin position="1464"/>
        <end position="1479"/>
    </location>
</feature>
<dbReference type="InterPro" id="IPR007192">
    <property type="entry name" value="APC8"/>
</dbReference>
<keyword evidence="8 12" id="KW-0802">TPR repeat</keyword>
<dbReference type="GO" id="GO:0045842">
    <property type="term" value="P:positive regulation of mitotic metaphase/anaphase transition"/>
    <property type="evidence" value="ECO:0007669"/>
    <property type="project" value="TreeGrafter"/>
</dbReference>
<dbReference type="EMBL" id="NAJO01000001">
    <property type="protein sequence ID" value="OQO15238.1"/>
    <property type="molecule type" value="Genomic_DNA"/>
</dbReference>
<dbReference type="PROSITE" id="PS50005">
    <property type="entry name" value="TPR"/>
    <property type="match status" value="3"/>
</dbReference>
<dbReference type="GO" id="GO:0016567">
    <property type="term" value="P:protein ubiquitination"/>
    <property type="evidence" value="ECO:0007669"/>
    <property type="project" value="TreeGrafter"/>
</dbReference>
<dbReference type="InterPro" id="IPR011990">
    <property type="entry name" value="TPR-like_helical_dom_sf"/>
</dbReference>
<evidence type="ECO:0000259" key="15">
    <source>
        <dbReference type="Pfam" id="PF04049"/>
    </source>
</evidence>
<keyword evidence="14" id="KW-0812">Transmembrane</keyword>
<evidence type="ECO:0000256" key="8">
    <source>
        <dbReference type="ARBA" id="ARBA00022803"/>
    </source>
</evidence>
<feature type="region of interest" description="Disordered" evidence="13">
    <location>
        <begin position="521"/>
        <end position="558"/>
    </location>
</feature>
<sequence length="1515" mass="169385">MALDSAFLAEHTTLSAVALSIVLFATAVYYTFARAPLPANLPQYTTETWPIIGCMQFFTERWSFFQRQMAKSPTGNFTFHAGHKVVVALSGEESRKVFFDSRQLGFSEGYGPLLGGGAVTTSENGLTGDIENFSDYFNRRLNAMLRGPILAKGLPQMLTDVRATLDKLAASKDCITNPFDSIYGVVFQLTMRAVGGREIADDPVLLRKVLQYFEAIEGTAKPVNIMYNWMPTPAKALRTYNGAKLYMLFKKVVDARKKEDRHEDDALQYLIDQGDDVVKIITFVLGALFAGQLNSGINAAYILAYLSNTPEWLGRVQDEVNTVASRYNGDTSIPLKTRLADVPITAWETEFPMIDLCLKESIRLQSAGNAFRKNISNTAIPLNKSGTEVIPPGAYVTYAVGDLNFNTDIYTDPDHFDPGRYLPDRAEDRKQHYGAMTWGLSRHPCLGMRFAKLENNLLTAFFVAYFDEFHLVDRKGNHADVPLLNKENHTAKKPDVEVLLKYHSTVMALSPEQQTELLNSFADSSHDASDDTEDTDIDEDVDDRPLPRQTKHSSRESRLEAKERPCYLLAKSLFDCREYDRCAAVFLPHQVPHSTPIREDAVPPTRLSLTPNPKSRSKLSLGATPVSKPVVLAIPKNLSEKALFLTLYARYMSGEKRKLEESETILGPADGPVTGNKEIAGIASVLEEYFSARGGLQDTSKSQGWLDYLYGLVLMKNKSESLAKQWLLRSVNVNPHNWAAWQELAGSIGSIEELQQINEHLPRDIMAFMFNIFCNQELFQSTTEVYNTLTQIQAIFPKSAFLQQQKALLYYHSRDHEQATQLFDGLIRDHPHRLEGLEIYSNLLYVQGNRPKLATLAAMASNTDKFKPETNCILGNYYSLISEHEKAVLHFRRALTLDRNFQAAWTLMGHEYIELKNTQAAIESYRRAVDTNRKDYRAWYGLGQGYEMLECYSYSLFYYQRAAALCPGDPKMWAAVANAYSKCDKLPQAIQAYKRALVVGSQVETGSSFGSRNSDPLAQAVGGALDPQILYDIALLYEREERWDEAAAYMELTLAQEEGPEEGDVGLGAMQITSRARLWLARWCHRQGDLERAMELANELCQDGVEVEEAKGLVRDIRGQMAFAEEKRDARQTGRTPTGYTPRFREFPPNGFTPQPSVLLGQHGYASMAAFGGTGLTPQVYGGLGMAPGMFGGSMGAGLTPPLCPPFLLPPRLTPGVPYGNPWIMGTGMTPRPGYDDRDYPARQEMFDILRRGSEAFDRRYREERKQRTPRPGPTADRRAGRGPQRPSFDAADREPSYFHGDSIRSGRTPQVPTPKTKVDTPAFKARRSPPPKPSPLPKSFLGTPSAPKDKKPTPKPSGLRYSESAYDDEPVVAGPSRPTFRVYDEEELDILRQERRDLTAENFDLHRRLRETEDTLAQSRVQEQWLRDDLTEEMLARESALLHGEDVTEKSITEVASAETEGPKSTTTGSAAKQQADSESVDTPAATADAETQTVAQDKESPDASKAKDDEVQK</sequence>
<dbReference type="InterPro" id="IPR036396">
    <property type="entry name" value="Cyt_P450_sf"/>
</dbReference>
<dbReference type="InterPro" id="IPR001128">
    <property type="entry name" value="Cyt_P450"/>
</dbReference>
<evidence type="ECO:0000313" key="16">
    <source>
        <dbReference type="EMBL" id="OQO15238.1"/>
    </source>
</evidence>
<dbReference type="SMART" id="SM00028">
    <property type="entry name" value="TPR"/>
    <property type="match status" value="5"/>
</dbReference>
<dbReference type="OrthoDB" id="1055148at2759"/>
<dbReference type="InParanoid" id="A0A1V8TV50"/>
<keyword evidence="17" id="KW-1185">Reference proteome</keyword>
<keyword evidence="14" id="KW-0472">Membrane</keyword>
<feature type="region of interest" description="Disordered" evidence="13">
    <location>
        <begin position="1441"/>
        <end position="1515"/>
    </location>
</feature>
<evidence type="ECO:0000256" key="5">
    <source>
        <dbReference type="ARBA" id="ARBA00022737"/>
    </source>
</evidence>
<feature type="region of interest" description="Disordered" evidence="13">
    <location>
        <begin position="597"/>
        <end position="621"/>
    </location>
</feature>
<keyword evidence="6" id="KW-0498">Mitosis</keyword>
<dbReference type="CDD" id="cd00302">
    <property type="entry name" value="cytochrome_P450"/>
    <property type="match status" value="1"/>
</dbReference>
<feature type="region of interest" description="Disordered" evidence="13">
    <location>
        <begin position="1258"/>
        <end position="1379"/>
    </location>
</feature>
<dbReference type="GO" id="GO:0031145">
    <property type="term" value="P:anaphase-promoting complex-dependent catabolic process"/>
    <property type="evidence" value="ECO:0007669"/>
    <property type="project" value="TreeGrafter"/>
</dbReference>